<organism evidence="2 3">
    <name type="scientific">Microcystis aeruginosa TAIHU98</name>
    <dbReference type="NCBI Taxonomy" id="1134457"/>
    <lineage>
        <taxon>Bacteria</taxon>
        <taxon>Bacillati</taxon>
        <taxon>Cyanobacteriota</taxon>
        <taxon>Cyanophyceae</taxon>
        <taxon>Oscillatoriophycideae</taxon>
        <taxon>Chroococcales</taxon>
        <taxon>Microcystaceae</taxon>
        <taxon>Microcystis</taxon>
    </lineage>
</organism>
<evidence type="ECO:0000313" key="3">
    <source>
        <dbReference type="Proteomes" id="UP000010932"/>
    </source>
</evidence>
<name>L7EC74_MICAE</name>
<dbReference type="Proteomes" id="UP000010932">
    <property type="component" value="Unassembled WGS sequence"/>
</dbReference>
<accession>L7EC74</accession>
<gene>
    <name evidence="2" type="ORF">O53_1072</name>
</gene>
<keyword evidence="1" id="KW-0472">Membrane</keyword>
<comment type="caution">
    <text evidence="2">The sequence shown here is derived from an EMBL/GenBank/DDBJ whole genome shotgun (WGS) entry which is preliminary data.</text>
</comment>
<proteinExistence type="predicted"/>
<dbReference type="AlphaFoldDB" id="L7EC74"/>
<keyword evidence="1" id="KW-1133">Transmembrane helix</keyword>
<evidence type="ECO:0000313" key="2">
    <source>
        <dbReference type="EMBL" id="ELP56466.1"/>
    </source>
</evidence>
<evidence type="ECO:0000256" key="1">
    <source>
        <dbReference type="SAM" id="Phobius"/>
    </source>
</evidence>
<keyword evidence="1" id="KW-0812">Transmembrane</keyword>
<sequence>MLPSPANPGYESLLAKNMAKFSTVVKDFYISYFAIFIAKLKYLLNSNLSLY</sequence>
<feature type="transmembrane region" description="Helical" evidence="1">
    <location>
        <begin position="28"/>
        <end position="44"/>
    </location>
</feature>
<protein>
    <submittedName>
        <fullName evidence="2">Uncharacterized protein</fullName>
    </submittedName>
</protein>
<reference evidence="2 3" key="1">
    <citation type="journal article" date="2013" name="Genome Announc.">
        <title>Whole-Genome Sequence of Microcystis aeruginosa TAIHU98, a Nontoxic Bloom-Forming Strain Isolated from Taihu Lake, China.</title>
        <authorList>
            <person name="Yang C."/>
            <person name="Zhang W."/>
            <person name="Ren M."/>
            <person name="Song L."/>
            <person name="Li T."/>
            <person name="Zhao J."/>
        </authorList>
    </citation>
    <scope>NUCLEOTIDE SEQUENCE [LARGE SCALE GENOMIC DNA]</scope>
    <source>
        <strain evidence="2 3">TAIHU98</strain>
    </source>
</reference>
<dbReference type="EMBL" id="ANKQ01000001">
    <property type="protein sequence ID" value="ELP56466.1"/>
    <property type="molecule type" value="Genomic_DNA"/>
</dbReference>